<dbReference type="InterPro" id="IPR052746">
    <property type="entry name" value="MlaB_ABC_Transporter"/>
</dbReference>
<dbReference type="PROSITE" id="PS50801">
    <property type="entry name" value="STAS"/>
    <property type="match status" value="1"/>
</dbReference>
<evidence type="ECO:0000313" key="3">
    <source>
        <dbReference type="Proteomes" id="UP001240447"/>
    </source>
</evidence>
<dbReference type="CDD" id="cd07043">
    <property type="entry name" value="STAS_anti-anti-sigma_factors"/>
    <property type="match status" value="1"/>
</dbReference>
<feature type="domain" description="STAS" evidence="1">
    <location>
        <begin position="9"/>
        <end position="104"/>
    </location>
</feature>
<dbReference type="InterPro" id="IPR002645">
    <property type="entry name" value="STAS_dom"/>
</dbReference>
<proteinExistence type="predicted"/>
<dbReference type="RefSeq" id="WP_068119958.1">
    <property type="nucleotide sequence ID" value="NZ_JAUSQM010000001.1"/>
</dbReference>
<organism evidence="2 3">
    <name type="scientific">Nocardioides massiliensis</name>
    <dbReference type="NCBI Taxonomy" id="1325935"/>
    <lineage>
        <taxon>Bacteria</taxon>
        <taxon>Bacillati</taxon>
        <taxon>Actinomycetota</taxon>
        <taxon>Actinomycetes</taxon>
        <taxon>Propionibacteriales</taxon>
        <taxon>Nocardioidaceae</taxon>
        <taxon>Nocardioides</taxon>
    </lineage>
</organism>
<dbReference type="InterPro" id="IPR036513">
    <property type="entry name" value="STAS_dom_sf"/>
</dbReference>
<reference evidence="2 3" key="1">
    <citation type="submission" date="2023-07" db="EMBL/GenBank/DDBJ databases">
        <title>Sequencing the genomes of 1000 actinobacteria strains.</title>
        <authorList>
            <person name="Klenk H.-P."/>
        </authorList>
    </citation>
    <scope>NUCLEOTIDE SEQUENCE [LARGE SCALE GENOMIC DNA]</scope>
    <source>
        <strain evidence="2 3">GD13</strain>
    </source>
</reference>
<gene>
    <name evidence="2" type="ORF">J2S59_003637</name>
</gene>
<evidence type="ECO:0000313" key="2">
    <source>
        <dbReference type="EMBL" id="MDP9823828.1"/>
    </source>
</evidence>
<dbReference type="Gene3D" id="3.30.750.24">
    <property type="entry name" value="STAS domain"/>
    <property type="match status" value="1"/>
</dbReference>
<dbReference type="Pfam" id="PF13466">
    <property type="entry name" value="STAS_2"/>
    <property type="match status" value="1"/>
</dbReference>
<name>A0ABT9NTT7_9ACTN</name>
<evidence type="ECO:0000259" key="1">
    <source>
        <dbReference type="PROSITE" id="PS50801"/>
    </source>
</evidence>
<dbReference type="SUPFAM" id="SSF52091">
    <property type="entry name" value="SpoIIaa-like"/>
    <property type="match status" value="1"/>
</dbReference>
<dbReference type="Proteomes" id="UP001240447">
    <property type="component" value="Unassembled WGS sequence"/>
</dbReference>
<dbReference type="PANTHER" id="PTHR35849:SF2">
    <property type="entry name" value="BLR2341 PROTEIN"/>
    <property type="match status" value="1"/>
</dbReference>
<dbReference type="PANTHER" id="PTHR35849">
    <property type="entry name" value="BLR2341 PROTEIN"/>
    <property type="match status" value="1"/>
</dbReference>
<protein>
    <submittedName>
        <fullName evidence="2">Stage II sporulation protein AA (Anti-sigma F factor antagonist)</fullName>
    </submittedName>
</protein>
<dbReference type="EMBL" id="JAUSQM010000001">
    <property type="protein sequence ID" value="MDP9823828.1"/>
    <property type="molecule type" value="Genomic_DNA"/>
</dbReference>
<dbReference type="InterPro" id="IPR058548">
    <property type="entry name" value="MlaB-like_STAS"/>
</dbReference>
<sequence>MDLEVDGSILKLVGDFDVRSTSTVRQALYAHLEAHTDTCEHDIVVDLSGVPSVDETALRVLAVATRAAERAGHRLVLRGCSPSVRRMLTVARFRHRVSVEPVAV</sequence>
<comment type="caution">
    <text evidence="2">The sequence shown here is derived from an EMBL/GenBank/DDBJ whole genome shotgun (WGS) entry which is preliminary data.</text>
</comment>
<accession>A0ABT9NTT7</accession>
<keyword evidence="3" id="KW-1185">Reference proteome</keyword>